<organism evidence="2 3">
    <name type="scientific">Corynebacterium matruchotii</name>
    <dbReference type="NCBI Taxonomy" id="43768"/>
    <lineage>
        <taxon>Bacteria</taxon>
        <taxon>Bacillati</taxon>
        <taxon>Actinomycetota</taxon>
        <taxon>Actinomycetes</taxon>
        <taxon>Mycobacteriales</taxon>
        <taxon>Corynebacteriaceae</taxon>
        <taxon>Corynebacterium</taxon>
    </lineage>
</organism>
<evidence type="ECO:0000313" key="3">
    <source>
        <dbReference type="Proteomes" id="UP000249886"/>
    </source>
</evidence>
<proteinExistence type="predicted"/>
<keyword evidence="1" id="KW-0812">Transmembrane</keyword>
<dbReference type="Proteomes" id="UP000249886">
    <property type="component" value="Unassembled WGS sequence"/>
</dbReference>
<dbReference type="GeneID" id="84572939"/>
<protein>
    <submittedName>
        <fullName evidence="2">Putative monovalent cation/H+ antiporter subunit F</fullName>
    </submittedName>
</protein>
<gene>
    <name evidence="2" type="primary">mnhF</name>
    <name evidence="2" type="ORF">NCTC10254_00642</name>
</gene>
<name>A0A448TH47_9CORY</name>
<dbReference type="RefSeq" id="WP_005524449.1">
    <property type="nucleotide sequence ID" value="NZ_CAUSHI010000013.1"/>
</dbReference>
<sequence>MFEYFLWVALGLIAVALLGTLLLMVRSRDEYVIVAISDLVFYSMIGFYIVWGMYNRTQIAYEIILLASVVGGILPTMSMARIISRGRR</sequence>
<feature type="transmembrane region" description="Helical" evidence="1">
    <location>
        <begin position="31"/>
        <end position="51"/>
    </location>
</feature>
<dbReference type="AlphaFoldDB" id="A0A448TH47"/>
<accession>A0A448TH47</accession>
<reference evidence="2 3" key="1">
    <citation type="submission" date="2018-06" db="EMBL/GenBank/DDBJ databases">
        <authorList>
            <consortium name="Pathogen Informatics"/>
            <person name="Doyle S."/>
        </authorList>
    </citation>
    <scope>NUCLEOTIDE SEQUENCE [LARGE SCALE GENOMIC DNA]</scope>
    <source>
        <strain evidence="2 3">NCTC10254</strain>
    </source>
</reference>
<evidence type="ECO:0000313" key="2">
    <source>
        <dbReference type="EMBL" id="SPW24271.1"/>
    </source>
</evidence>
<feature type="transmembrane region" description="Helical" evidence="1">
    <location>
        <begin position="6"/>
        <end position="24"/>
    </location>
</feature>
<keyword evidence="1" id="KW-1133">Transmembrane helix</keyword>
<dbReference type="EMBL" id="UARK01000001">
    <property type="protein sequence ID" value="SPW24271.1"/>
    <property type="molecule type" value="Genomic_DNA"/>
</dbReference>
<feature type="transmembrane region" description="Helical" evidence="1">
    <location>
        <begin position="63"/>
        <end position="83"/>
    </location>
</feature>
<comment type="caution">
    <text evidence="2">The sequence shown here is derived from an EMBL/GenBank/DDBJ whole genome shotgun (WGS) entry which is preliminary data.</text>
</comment>
<evidence type="ECO:0000256" key="1">
    <source>
        <dbReference type="SAM" id="Phobius"/>
    </source>
</evidence>
<keyword evidence="1" id="KW-0472">Membrane</keyword>